<dbReference type="InterPro" id="IPR007110">
    <property type="entry name" value="Ig-like_dom"/>
</dbReference>
<evidence type="ECO:0000313" key="14">
    <source>
        <dbReference type="RefSeq" id="XP_031761721.1"/>
    </source>
</evidence>
<dbReference type="SUPFAM" id="SSF48726">
    <property type="entry name" value="Immunoglobulin"/>
    <property type="match status" value="3"/>
</dbReference>
<dbReference type="GO" id="GO:0016020">
    <property type="term" value="C:membrane"/>
    <property type="evidence" value="ECO:0007669"/>
    <property type="project" value="UniProtKB-SubCell"/>
</dbReference>
<keyword evidence="7" id="KW-0325">Glycoprotein</keyword>
<keyword evidence="13" id="KW-1185">Reference proteome</keyword>
<dbReference type="PRINTS" id="PR00213">
    <property type="entry name" value="MYELINP0"/>
</dbReference>
<feature type="chain" id="PRO_5035233135" evidence="11">
    <location>
        <begin position="21"/>
        <end position="405"/>
    </location>
</feature>
<accession>A0A8J1JYX5</accession>
<feature type="transmembrane region" description="Helical" evidence="10">
    <location>
        <begin position="309"/>
        <end position="335"/>
    </location>
</feature>
<dbReference type="OrthoDB" id="6353782at2759"/>
<dbReference type="InterPro" id="IPR036179">
    <property type="entry name" value="Ig-like_dom_sf"/>
</dbReference>
<keyword evidence="6" id="KW-1015">Disulfide bond</keyword>
<evidence type="ECO:0000256" key="10">
    <source>
        <dbReference type="SAM" id="Phobius"/>
    </source>
</evidence>
<evidence type="ECO:0000256" key="4">
    <source>
        <dbReference type="ARBA" id="ARBA00022989"/>
    </source>
</evidence>
<dbReference type="PANTHER" id="PTHR44427">
    <property type="entry name" value="CARCINOEMBRYONIC ANTIGEN-RELATED CELL ADHESION MOLECULE 19"/>
    <property type="match status" value="1"/>
</dbReference>
<evidence type="ECO:0000256" key="5">
    <source>
        <dbReference type="ARBA" id="ARBA00023136"/>
    </source>
</evidence>
<dbReference type="GeneID" id="116412195"/>
<evidence type="ECO:0000256" key="2">
    <source>
        <dbReference type="ARBA" id="ARBA00022692"/>
    </source>
</evidence>
<evidence type="ECO:0000313" key="13">
    <source>
        <dbReference type="Proteomes" id="UP000008143"/>
    </source>
</evidence>
<dbReference type="KEGG" id="xtr:116412195"/>
<proteinExistence type="predicted"/>
<dbReference type="RefSeq" id="XP_031761721.1">
    <property type="nucleotide sequence ID" value="XM_031905861.1"/>
</dbReference>
<evidence type="ECO:0000256" key="6">
    <source>
        <dbReference type="ARBA" id="ARBA00023157"/>
    </source>
</evidence>
<feature type="domain" description="Ig-like" evidence="12">
    <location>
        <begin position="206"/>
        <end position="295"/>
    </location>
</feature>
<dbReference type="AGR" id="Xenbase:XB-GENE-29098235"/>
<keyword evidence="8" id="KW-0393">Immunoglobulin domain</keyword>
<evidence type="ECO:0000256" key="8">
    <source>
        <dbReference type="ARBA" id="ARBA00023319"/>
    </source>
</evidence>
<dbReference type="SMART" id="SM00409">
    <property type="entry name" value="IG"/>
    <property type="match status" value="3"/>
</dbReference>
<feature type="signal peptide" evidence="11">
    <location>
        <begin position="1"/>
        <end position="20"/>
    </location>
</feature>
<dbReference type="InterPro" id="IPR000920">
    <property type="entry name" value="Myelin_P0-rel"/>
</dbReference>
<dbReference type="InterPro" id="IPR013783">
    <property type="entry name" value="Ig-like_fold"/>
</dbReference>
<dbReference type="Proteomes" id="UP000008143">
    <property type="component" value="Chromosome 7"/>
</dbReference>
<evidence type="ECO:0000256" key="3">
    <source>
        <dbReference type="ARBA" id="ARBA00022729"/>
    </source>
</evidence>
<dbReference type="AlphaFoldDB" id="A0A8J1JYX5"/>
<evidence type="ECO:0000256" key="7">
    <source>
        <dbReference type="ARBA" id="ARBA00023180"/>
    </source>
</evidence>
<dbReference type="InterPro" id="IPR050831">
    <property type="entry name" value="CEA_cell_adhesion"/>
</dbReference>
<dbReference type="InterPro" id="IPR003599">
    <property type="entry name" value="Ig_sub"/>
</dbReference>
<keyword evidence="4 10" id="KW-1133">Transmembrane helix</keyword>
<evidence type="ECO:0000256" key="1">
    <source>
        <dbReference type="ARBA" id="ARBA00004370"/>
    </source>
</evidence>
<name>A0A8J1JYX5_XENTR</name>
<evidence type="ECO:0000313" key="15">
    <source>
        <dbReference type="Xenbase" id="XB-GENE-29098235"/>
    </source>
</evidence>
<dbReference type="SMART" id="SM00408">
    <property type="entry name" value="IGc2"/>
    <property type="match status" value="3"/>
</dbReference>
<feature type="domain" description="Ig-like" evidence="12">
    <location>
        <begin position="8"/>
        <end position="90"/>
    </location>
</feature>
<keyword evidence="5 10" id="KW-0472">Membrane</keyword>
<comment type="subcellular location">
    <subcellularLocation>
        <location evidence="1">Membrane</location>
    </subcellularLocation>
</comment>
<reference evidence="14" key="1">
    <citation type="submission" date="2025-08" db="UniProtKB">
        <authorList>
            <consortium name="RefSeq"/>
        </authorList>
    </citation>
    <scope>IDENTIFICATION</scope>
    <source>
        <strain evidence="14">Nigerian</strain>
        <tissue evidence="14">Liver and blood</tissue>
    </source>
</reference>
<organism evidence="13 14">
    <name type="scientific">Xenopus tropicalis</name>
    <name type="common">Western clawed frog</name>
    <name type="synonym">Silurana tropicalis</name>
    <dbReference type="NCBI Taxonomy" id="8364"/>
    <lineage>
        <taxon>Eukaryota</taxon>
        <taxon>Metazoa</taxon>
        <taxon>Chordata</taxon>
        <taxon>Craniata</taxon>
        <taxon>Vertebrata</taxon>
        <taxon>Euteleostomi</taxon>
        <taxon>Amphibia</taxon>
        <taxon>Batrachia</taxon>
        <taxon>Anura</taxon>
        <taxon>Pipoidea</taxon>
        <taxon>Pipidae</taxon>
        <taxon>Xenopodinae</taxon>
        <taxon>Xenopus</taxon>
        <taxon>Silurana</taxon>
    </lineage>
</organism>
<keyword evidence="2 10" id="KW-0812">Transmembrane</keyword>
<feature type="domain" description="Ig-like" evidence="12">
    <location>
        <begin position="111"/>
        <end position="200"/>
    </location>
</feature>
<dbReference type="PROSITE" id="PS50835">
    <property type="entry name" value="IG_LIKE"/>
    <property type="match status" value="3"/>
</dbReference>
<feature type="region of interest" description="Disordered" evidence="9">
    <location>
        <begin position="379"/>
        <end position="405"/>
    </location>
</feature>
<evidence type="ECO:0000259" key="12">
    <source>
        <dbReference type="PROSITE" id="PS50835"/>
    </source>
</evidence>
<dbReference type="Pfam" id="PF13927">
    <property type="entry name" value="Ig_3"/>
    <property type="match status" value="3"/>
</dbReference>
<dbReference type="InterPro" id="IPR003598">
    <property type="entry name" value="Ig_sub2"/>
</dbReference>
<gene>
    <name evidence="14 15" type="primary">LOC116412195</name>
</gene>
<sequence>MGRLVALPGVLLLLLGYVQLQNVVVTQSPAAVNTGSASVNLTCNATKGQGSVWWMWEKEDFTTYNISFSDGNTTLQINQPNKTHNGKYICFWKNTSLAWGDYALYVYYKVENVVVSTSSGNVVEGSTPSLNLTCNSSTLWEGTITWLWEGKTLDILDNSSRLLDGNQTLQINQPNKTHNGNYTCVITNPASNGTGTYRLYVYYKVENVVVSTSSGNVVEGSTPSLNLTCNSSAPWEGTMTWLWEGNPVNTVNTSYSLLDGNATLQINQPSRSNNGNYTCVIANPASRGEGYYTLTVLRLLPTAFSPGTLAGIIIGSVLGGLLLIALIVLIVCCAWRKGKKEKWPKYKDAPPTVSGQITHNGWNTPTGAYARWERTTQSSHGMGHKTSIQNSTSVIPQKQKSQTAV</sequence>
<dbReference type="CDD" id="cd00096">
    <property type="entry name" value="Ig"/>
    <property type="match status" value="3"/>
</dbReference>
<evidence type="ECO:0000256" key="9">
    <source>
        <dbReference type="SAM" id="MobiDB-lite"/>
    </source>
</evidence>
<dbReference type="Gene3D" id="2.60.40.10">
    <property type="entry name" value="Immunoglobulins"/>
    <property type="match status" value="3"/>
</dbReference>
<keyword evidence="3 11" id="KW-0732">Signal</keyword>
<dbReference type="Xenbase" id="XB-GENE-29098235">
    <property type="gene designation" value="LOC116412195"/>
</dbReference>
<protein>
    <submittedName>
        <fullName evidence="14">Hemicentin-1-like</fullName>
    </submittedName>
</protein>
<evidence type="ECO:0000256" key="11">
    <source>
        <dbReference type="SAM" id="SignalP"/>
    </source>
</evidence>
<dbReference type="PANTHER" id="PTHR44427:SF5">
    <property type="entry name" value="V-SET AND IMMUNOGLOBULIN DOMAIN-CONTAINING PROTEIN 10-LIKE"/>
    <property type="match status" value="1"/>
</dbReference>